<dbReference type="SUPFAM" id="SSF48498">
    <property type="entry name" value="Tetracyclin repressor-like, C-terminal domain"/>
    <property type="match status" value="1"/>
</dbReference>
<dbReference type="Gene3D" id="1.10.357.10">
    <property type="entry name" value="Tetracycline Repressor, domain 2"/>
    <property type="match status" value="1"/>
</dbReference>
<evidence type="ECO:0000256" key="2">
    <source>
        <dbReference type="ARBA" id="ARBA00023125"/>
    </source>
</evidence>
<proteinExistence type="predicted"/>
<dbReference type="PANTHER" id="PTHR30055:SF234">
    <property type="entry name" value="HTH-TYPE TRANSCRIPTIONAL REGULATOR BETI"/>
    <property type="match status" value="1"/>
</dbReference>
<dbReference type="Pfam" id="PF00440">
    <property type="entry name" value="TetR_N"/>
    <property type="match status" value="1"/>
</dbReference>
<keyword evidence="3" id="KW-0804">Transcription</keyword>
<dbReference type="PANTHER" id="PTHR30055">
    <property type="entry name" value="HTH-TYPE TRANSCRIPTIONAL REGULATOR RUTR"/>
    <property type="match status" value="1"/>
</dbReference>
<dbReference type="PRINTS" id="PR00455">
    <property type="entry name" value="HTHTETR"/>
</dbReference>
<keyword evidence="2" id="KW-0238">DNA-binding</keyword>
<dbReference type="GO" id="GO:0003700">
    <property type="term" value="F:DNA-binding transcription factor activity"/>
    <property type="evidence" value="ECO:0007669"/>
    <property type="project" value="TreeGrafter"/>
</dbReference>
<dbReference type="SUPFAM" id="SSF46689">
    <property type="entry name" value="Homeodomain-like"/>
    <property type="match status" value="1"/>
</dbReference>
<name>A0A6J6W7D2_9ZZZZ</name>
<dbReference type="AlphaFoldDB" id="A0A6J6W7D2"/>
<accession>A0A6J6W7D2</accession>
<dbReference type="PROSITE" id="PS50977">
    <property type="entry name" value="HTH_TETR_2"/>
    <property type="match status" value="1"/>
</dbReference>
<dbReference type="InterPro" id="IPR009057">
    <property type="entry name" value="Homeodomain-like_sf"/>
</dbReference>
<organism evidence="5">
    <name type="scientific">freshwater metagenome</name>
    <dbReference type="NCBI Taxonomy" id="449393"/>
    <lineage>
        <taxon>unclassified sequences</taxon>
        <taxon>metagenomes</taxon>
        <taxon>ecological metagenomes</taxon>
    </lineage>
</organism>
<dbReference type="InterPro" id="IPR001647">
    <property type="entry name" value="HTH_TetR"/>
</dbReference>
<dbReference type="GO" id="GO:0000976">
    <property type="term" value="F:transcription cis-regulatory region binding"/>
    <property type="evidence" value="ECO:0007669"/>
    <property type="project" value="TreeGrafter"/>
</dbReference>
<sequence length="227" mass="25782">MCHAMPENTGEGVEMTKLVSESPHPPVPIPNSRQRILELAVSAIERGGESAIRVNDIARESGVAVTSLYHYFGNREGLVAAAQIARYRRITTEEFVAVQQMAEQCANLHEFRQLMELWILRFLNSPENVLSRNIRLQTYAAAITRPDIATLLAEDQELQGERMHAFLEPLKARGWIKPDVDTRTFGSYYLGVMMGHVQYEVGRPRVDIEAWKRFTLNAIMQIVTEDN</sequence>
<dbReference type="EMBL" id="CAFAAB010000043">
    <property type="protein sequence ID" value="CAB4780781.1"/>
    <property type="molecule type" value="Genomic_DNA"/>
</dbReference>
<reference evidence="5" key="1">
    <citation type="submission" date="2020-05" db="EMBL/GenBank/DDBJ databases">
        <authorList>
            <person name="Chiriac C."/>
            <person name="Salcher M."/>
            <person name="Ghai R."/>
            <person name="Kavagutti S V."/>
        </authorList>
    </citation>
    <scope>NUCLEOTIDE SEQUENCE</scope>
</reference>
<feature type="domain" description="HTH tetR-type" evidence="4">
    <location>
        <begin position="30"/>
        <end position="90"/>
    </location>
</feature>
<evidence type="ECO:0000256" key="1">
    <source>
        <dbReference type="ARBA" id="ARBA00023015"/>
    </source>
</evidence>
<evidence type="ECO:0000259" key="4">
    <source>
        <dbReference type="PROSITE" id="PS50977"/>
    </source>
</evidence>
<keyword evidence="1" id="KW-0805">Transcription regulation</keyword>
<protein>
    <submittedName>
        <fullName evidence="5">Unannotated protein</fullName>
    </submittedName>
</protein>
<gene>
    <name evidence="5" type="ORF">UFOPK2958_00522</name>
</gene>
<evidence type="ECO:0000313" key="5">
    <source>
        <dbReference type="EMBL" id="CAB4780781.1"/>
    </source>
</evidence>
<dbReference type="InterPro" id="IPR050109">
    <property type="entry name" value="HTH-type_TetR-like_transc_reg"/>
</dbReference>
<evidence type="ECO:0000256" key="3">
    <source>
        <dbReference type="ARBA" id="ARBA00023163"/>
    </source>
</evidence>
<dbReference type="InterPro" id="IPR036271">
    <property type="entry name" value="Tet_transcr_reg_TetR-rel_C_sf"/>
</dbReference>